<comment type="caution">
    <text evidence="7">The sequence shown here is derived from an EMBL/GenBank/DDBJ whole genome shotgun (WGS) entry which is preliminary data.</text>
</comment>
<proteinExistence type="inferred from homology"/>
<dbReference type="GO" id="GO:0006817">
    <property type="term" value="P:phosphate ion transport"/>
    <property type="evidence" value="ECO:0007669"/>
    <property type="project" value="UniProtKB-UniRule"/>
</dbReference>
<dbReference type="Gene3D" id="3.40.190.10">
    <property type="entry name" value="Periplasmic binding protein-like II"/>
    <property type="match status" value="2"/>
</dbReference>
<dbReference type="EMBL" id="JOKH01000002">
    <property type="protein sequence ID" value="KEQ18393.1"/>
    <property type="molecule type" value="Genomic_DNA"/>
</dbReference>
<dbReference type="PANTHER" id="PTHR30570:SF6">
    <property type="entry name" value="PHOSPHATE-BINDING PROTEIN PSTS"/>
    <property type="match status" value="1"/>
</dbReference>
<feature type="signal peptide" evidence="4">
    <location>
        <begin position="1"/>
        <end position="21"/>
    </location>
</feature>
<feature type="region of interest" description="Disordered" evidence="5">
    <location>
        <begin position="75"/>
        <end position="94"/>
    </location>
</feature>
<protein>
    <recommendedName>
        <fullName evidence="4">Phosphate-binding protein</fullName>
    </recommendedName>
</protein>
<dbReference type="OrthoDB" id="9765713at2"/>
<dbReference type="STRING" id="1137799.GZ78_12890"/>
<keyword evidence="4" id="KW-0964">Secreted</keyword>
<dbReference type="Proteomes" id="UP000028073">
    <property type="component" value="Unassembled WGS sequence"/>
</dbReference>
<keyword evidence="2 4" id="KW-0813">Transport</keyword>
<feature type="chain" id="PRO_5027156434" description="Phosphate-binding protein" evidence="4">
    <location>
        <begin position="22"/>
        <end position="321"/>
    </location>
</feature>
<name>A0A081NIX0_9GAMM</name>
<evidence type="ECO:0000256" key="2">
    <source>
        <dbReference type="ARBA" id="ARBA00022448"/>
    </source>
</evidence>
<dbReference type="InterPro" id="IPR050811">
    <property type="entry name" value="Phosphate_ABC_transporter"/>
</dbReference>
<dbReference type="GO" id="GO:0007155">
    <property type="term" value="P:cell adhesion"/>
    <property type="evidence" value="ECO:0007669"/>
    <property type="project" value="UniProtKB-UniRule"/>
</dbReference>
<dbReference type="InterPro" id="IPR024370">
    <property type="entry name" value="PBP_domain"/>
</dbReference>
<evidence type="ECO:0000256" key="3">
    <source>
        <dbReference type="ARBA" id="ARBA00022729"/>
    </source>
</evidence>
<feature type="domain" description="PBP" evidence="6">
    <location>
        <begin position="36"/>
        <end position="292"/>
    </location>
</feature>
<gene>
    <name evidence="7" type="ORF">GZ78_12890</name>
</gene>
<evidence type="ECO:0000313" key="7">
    <source>
        <dbReference type="EMBL" id="KEQ18393.1"/>
    </source>
</evidence>
<keyword evidence="8" id="KW-1185">Reference proteome</keyword>
<feature type="compositionally biased region" description="Polar residues" evidence="5">
    <location>
        <begin position="75"/>
        <end position="91"/>
    </location>
</feature>
<dbReference type="CDD" id="cd13653">
    <property type="entry name" value="PBP2_phosphate_like_1"/>
    <property type="match status" value="1"/>
</dbReference>
<accession>A0A081NIX0</accession>
<keyword evidence="4" id="KW-0574">Periplasm</keyword>
<dbReference type="GO" id="GO:0042301">
    <property type="term" value="F:phosphate ion binding"/>
    <property type="evidence" value="ECO:0007669"/>
    <property type="project" value="UniProtKB-UniRule"/>
</dbReference>
<sequence length="321" mass="34412">MKLKALITTIALATGMQAASASQIDAEIPTYKKASGVSGNLSSVGSDTLANLMTLWAEDFKREYPNVNVQIQAAGSSTAPPALTEGTSNIGPMSRKMKDKELEAFEKKHGYKPTPVPVAIDALAVFVNKDNPIKGLTMADVDAIFSSTRKCGGDQSINTWGGTGLDGAWKNRSIQLYGRNSVSGTYGYFKKKALCKGDFRNNVNEQPGSASVVQSVSASVNGIGYSGIGYKTSSVRTVPLAKKSGQPFVEATPANAVNNTYPLARFLFVYVNKQPNKKLPPLEAEFLKMVLSQQGQEVVVKDGYIPLPSKVVDKYLSELDL</sequence>
<dbReference type="eggNOG" id="COG0226">
    <property type="taxonomic scope" value="Bacteria"/>
</dbReference>
<dbReference type="SUPFAM" id="SSF53850">
    <property type="entry name" value="Periplasmic binding protein-like II"/>
    <property type="match status" value="1"/>
</dbReference>
<dbReference type="InterPro" id="IPR011862">
    <property type="entry name" value="Phos-bd"/>
</dbReference>
<comment type="subcellular location">
    <subcellularLocation>
        <location evidence="4">Periplasm</location>
    </subcellularLocation>
    <subcellularLocation>
        <location evidence="4">Secreted</location>
    </subcellularLocation>
</comment>
<comment type="function">
    <text evidence="4">Involved in the system for phosphate transport across the cytoplasmic membrane.</text>
</comment>
<keyword evidence="3 4" id="KW-0732">Signal</keyword>
<dbReference type="GO" id="GO:0042597">
    <property type="term" value="C:periplasmic space"/>
    <property type="evidence" value="ECO:0007669"/>
    <property type="project" value="UniProtKB-SubCell"/>
</dbReference>
<evidence type="ECO:0000313" key="8">
    <source>
        <dbReference type="Proteomes" id="UP000028073"/>
    </source>
</evidence>
<evidence type="ECO:0000256" key="5">
    <source>
        <dbReference type="SAM" id="MobiDB-lite"/>
    </source>
</evidence>
<organism evidence="7 8">
    <name type="scientific">Endozoicomonas numazuensis</name>
    <dbReference type="NCBI Taxonomy" id="1137799"/>
    <lineage>
        <taxon>Bacteria</taxon>
        <taxon>Pseudomonadati</taxon>
        <taxon>Pseudomonadota</taxon>
        <taxon>Gammaproteobacteria</taxon>
        <taxon>Oceanospirillales</taxon>
        <taxon>Endozoicomonadaceae</taxon>
        <taxon>Endozoicomonas</taxon>
    </lineage>
</organism>
<evidence type="ECO:0000256" key="1">
    <source>
        <dbReference type="ARBA" id="ARBA00008725"/>
    </source>
</evidence>
<dbReference type="GO" id="GO:0005576">
    <property type="term" value="C:extracellular region"/>
    <property type="evidence" value="ECO:0007669"/>
    <property type="project" value="UniProtKB-SubCell"/>
</dbReference>
<keyword evidence="4" id="KW-0592">Phosphate transport</keyword>
<dbReference type="AlphaFoldDB" id="A0A081NIX0"/>
<dbReference type="Pfam" id="PF12849">
    <property type="entry name" value="PBP_like_2"/>
    <property type="match status" value="1"/>
</dbReference>
<dbReference type="PANTHER" id="PTHR30570">
    <property type="entry name" value="PERIPLASMIC PHOSPHATE BINDING COMPONENT OF PHOSPHATE ABC TRANSPORTER"/>
    <property type="match status" value="1"/>
</dbReference>
<comment type="similarity">
    <text evidence="1 4">Belongs to the PstS family.</text>
</comment>
<evidence type="ECO:0000256" key="4">
    <source>
        <dbReference type="RuleBase" id="RU367119"/>
    </source>
</evidence>
<dbReference type="NCBIfam" id="TIGR02136">
    <property type="entry name" value="ptsS_2"/>
    <property type="match status" value="1"/>
</dbReference>
<reference evidence="7 8" key="1">
    <citation type="submission" date="2014-06" db="EMBL/GenBank/DDBJ databases">
        <title>Whole Genome Sequences of Three Symbiotic Endozoicomonas Bacteria.</title>
        <authorList>
            <person name="Neave M.J."/>
            <person name="Apprill A."/>
            <person name="Voolstra C.R."/>
        </authorList>
    </citation>
    <scope>NUCLEOTIDE SEQUENCE [LARGE SCALE GENOMIC DNA]</scope>
    <source>
        <strain evidence="7 8">DSM 25634</strain>
    </source>
</reference>
<evidence type="ECO:0000259" key="6">
    <source>
        <dbReference type="Pfam" id="PF12849"/>
    </source>
</evidence>